<dbReference type="Proteomes" id="UP000253472">
    <property type="component" value="Unassembled WGS sequence"/>
</dbReference>
<dbReference type="Pfam" id="PF00328">
    <property type="entry name" value="His_Phos_2"/>
    <property type="match status" value="1"/>
</dbReference>
<dbReference type="EMBL" id="QLNQ01000027">
    <property type="protein sequence ID" value="RCK58861.1"/>
    <property type="molecule type" value="Genomic_DNA"/>
</dbReference>
<keyword evidence="2" id="KW-0378">Hydrolase</keyword>
<evidence type="ECO:0000256" key="4">
    <source>
        <dbReference type="PIRSR" id="PIRSR000894-1"/>
    </source>
</evidence>
<dbReference type="InterPro" id="IPR016274">
    <property type="entry name" value="Histidine_acid_Pase_euk"/>
</dbReference>
<dbReference type="PANTHER" id="PTHR20963:SF18">
    <property type="entry name" value="ACID PHOSPHATASE PHO11-RELATED"/>
    <property type="match status" value="1"/>
</dbReference>
<dbReference type="InterPro" id="IPR000560">
    <property type="entry name" value="His_Pase_clade-2"/>
</dbReference>
<dbReference type="GO" id="GO:0003993">
    <property type="term" value="F:acid phosphatase activity"/>
    <property type="evidence" value="ECO:0007669"/>
    <property type="project" value="TreeGrafter"/>
</dbReference>
<dbReference type="InterPro" id="IPR029033">
    <property type="entry name" value="His_PPase_superfam"/>
</dbReference>
<evidence type="ECO:0000256" key="1">
    <source>
        <dbReference type="ARBA" id="ARBA00005375"/>
    </source>
</evidence>
<dbReference type="GO" id="GO:0009277">
    <property type="term" value="C:fungal-type cell wall"/>
    <property type="evidence" value="ECO:0007669"/>
    <property type="project" value="TreeGrafter"/>
</dbReference>
<keyword evidence="3" id="KW-0325">Glycoprotein</keyword>
<evidence type="ECO:0000256" key="2">
    <source>
        <dbReference type="ARBA" id="ARBA00022801"/>
    </source>
</evidence>
<name>A0A367Y1G8_9ASCO</name>
<dbReference type="AlphaFoldDB" id="A0A367Y1G8"/>
<proteinExistence type="inferred from homology"/>
<gene>
    <name evidence="6" type="primary">DIA3_0</name>
    <name evidence="6" type="ORF">Cantr_07141</name>
</gene>
<dbReference type="Gene3D" id="3.40.50.1240">
    <property type="entry name" value="Phosphoglycerate mutase-like"/>
    <property type="match status" value="1"/>
</dbReference>
<organism evidence="6 7">
    <name type="scientific">Candida viswanathii</name>
    <dbReference type="NCBI Taxonomy" id="5486"/>
    <lineage>
        <taxon>Eukaryota</taxon>
        <taxon>Fungi</taxon>
        <taxon>Dikarya</taxon>
        <taxon>Ascomycota</taxon>
        <taxon>Saccharomycotina</taxon>
        <taxon>Pichiomycetes</taxon>
        <taxon>Debaryomycetaceae</taxon>
        <taxon>Candida/Lodderomyces clade</taxon>
        <taxon>Candida</taxon>
    </lineage>
</organism>
<feature type="disulfide bond" evidence="5">
    <location>
        <begin position="403"/>
        <end position="411"/>
    </location>
</feature>
<dbReference type="PROSITE" id="PS00616">
    <property type="entry name" value="HIS_ACID_PHOSPHAT_1"/>
    <property type="match status" value="1"/>
</dbReference>
<keyword evidence="5" id="KW-1015">Disulfide bond</keyword>
<protein>
    <submittedName>
        <fullName evidence="6">Putative acid phosphatase DIA3</fullName>
    </submittedName>
</protein>
<sequence>MVTLSKLFNTGLIFAPQSVFEDVATPQQASIEQYNIIRYLGGSAPYIQRQGHGISTDFPLGCLIESVQLISRHGERYPSKGDGKFFDGVMKVFTDYGQEFKGDLAFLNDYEYFVSDKAYYEKETSPENSRGPYAGTTNMLRHGAYFRSRYASLFDDSGDNVTVFTSNSGRCYQSGEYFARGFLGDEYAADRVEFVVVDEDKKMGGNSLTPRYACTTFNEGLHDDLVAQYDKSYLEDIRKRLTEDNPGLQLTASHVQGLFLWTAFEINVRGYSPFAGIFTLDEYIRNEYRNDVGNYYGTGPGNEAVKVIGTPMVEAFLKILQDDTRKITLSFTHDTDIEMYLTALGLIVPSEDLPVDRVPFPNPYSAAELLPQGARTYTEKLKCGEKQYVRFIVNDAVYPFPGCSSGPGFTCELNEFVQKVKDRLNGVDFKEQCKVEGPGELTFYWDYTTTKYDAPLIDT</sequence>
<evidence type="ECO:0000256" key="3">
    <source>
        <dbReference type="ARBA" id="ARBA00023180"/>
    </source>
</evidence>
<feature type="disulfide bond" evidence="5">
    <location>
        <begin position="62"/>
        <end position="383"/>
    </location>
</feature>
<dbReference type="InterPro" id="IPR033379">
    <property type="entry name" value="Acid_Pase_AS"/>
</dbReference>
<reference evidence="6 7" key="1">
    <citation type="submission" date="2018-06" db="EMBL/GenBank/DDBJ databases">
        <title>Whole genome sequencing of Candida tropicalis (genome annotated by CSBL at Korea University).</title>
        <authorList>
            <person name="Ahn J."/>
        </authorList>
    </citation>
    <scope>NUCLEOTIDE SEQUENCE [LARGE SCALE GENOMIC DNA]</scope>
    <source>
        <strain evidence="6 7">ATCC 20962</strain>
    </source>
</reference>
<dbReference type="PROSITE" id="PS00778">
    <property type="entry name" value="HIS_ACID_PHOSPHAT_2"/>
    <property type="match status" value="1"/>
</dbReference>
<keyword evidence="7" id="KW-1185">Reference proteome</keyword>
<dbReference type="PIRSF" id="PIRSF000894">
    <property type="entry name" value="Acid_phosphatase"/>
    <property type="match status" value="1"/>
</dbReference>
<evidence type="ECO:0000256" key="5">
    <source>
        <dbReference type="PIRSR" id="PIRSR000894-2"/>
    </source>
</evidence>
<comment type="caution">
    <text evidence="6">The sequence shown here is derived from an EMBL/GenBank/DDBJ whole genome shotgun (WGS) entry which is preliminary data.</text>
</comment>
<dbReference type="PANTHER" id="PTHR20963">
    <property type="entry name" value="MULTIPLE INOSITOL POLYPHOSPHATE PHOSPHATASE-RELATED"/>
    <property type="match status" value="1"/>
</dbReference>
<dbReference type="SUPFAM" id="SSF53254">
    <property type="entry name" value="Phosphoglycerate mutase-like"/>
    <property type="match status" value="1"/>
</dbReference>
<feature type="active site" description="Nucleophile" evidence="4">
    <location>
        <position position="73"/>
    </location>
</feature>
<comment type="similarity">
    <text evidence="1">Belongs to the histidine acid phosphatase family.</text>
</comment>
<dbReference type="STRING" id="5486.A0A367Y1G8"/>
<dbReference type="OrthoDB" id="6509975at2759"/>
<feature type="active site" description="Proton donor" evidence="4">
    <location>
        <position position="334"/>
    </location>
</feature>
<dbReference type="CDD" id="cd07061">
    <property type="entry name" value="HP_HAP_like"/>
    <property type="match status" value="1"/>
</dbReference>
<evidence type="ECO:0000313" key="6">
    <source>
        <dbReference type="EMBL" id="RCK58861.1"/>
    </source>
</evidence>
<evidence type="ECO:0000313" key="7">
    <source>
        <dbReference type="Proteomes" id="UP000253472"/>
    </source>
</evidence>
<accession>A0A367Y1G8</accession>